<accession>A0A0M7AIC8</accession>
<organism evidence="1 2">
    <name type="scientific">Roseibium album</name>
    <dbReference type="NCBI Taxonomy" id="311410"/>
    <lineage>
        <taxon>Bacteria</taxon>
        <taxon>Pseudomonadati</taxon>
        <taxon>Pseudomonadota</taxon>
        <taxon>Alphaproteobacteria</taxon>
        <taxon>Hyphomicrobiales</taxon>
        <taxon>Stappiaceae</taxon>
        <taxon>Roseibium</taxon>
    </lineage>
</organism>
<gene>
    <name evidence="1" type="ORF">LA5096_00503</name>
</gene>
<evidence type="ECO:0000313" key="1">
    <source>
        <dbReference type="EMBL" id="CTQ64735.1"/>
    </source>
</evidence>
<evidence type="ECO:0000313" key="2">
    <source>
        <dbReference type="Proteomes" id="UP000049983"/>
    </source>
</evidence>
<dbReference type="RefSeq" id="WP_055116427.1">
    <property type="nucleotide sequence ID" value="NZ_CXWA01000003.1"/>
</dbReference>
<keyword evidence="2" id="KW-1185">Reference proteome</keyword>
<reference evidence="2" key="1">
    <citation type="submission" date="2015-07" db="EMBL/GenBank/DDBJ databases">
        <authorList>
            <person name="Rodrigo-Torres Lidia"/>
            <person name="Arahal R.David."/>
        </authorList>
    </citation>
    <scope>NUCLEOTIDE SEQUENCE [LARGE SCALE GENOMIC DNA]</scope>
    <source>
        <strain evidence="2">CECT 5096</strain>
    </source>
</reference>
<protein>
    <submittedName>
        <fullName evidence="1">Uncharacterized protein</fullName>
    </submittedName>
</protein>
<dbReference type="AlphaFoldDB" id="A0A0M7AIC8"/>
<dbReference type="EMBL" id="CXWC01000001">
    <property type="protein sequence ID" value="CTQ64735.1"/>
    <property type="molecule type" value="Genomic_DNA"/>
</dbReference>
<dbReference type="Proteomes" id="UP000049983">
    <property type="component" value="Unassembled WGS sequence"/>
</dbReference>
<sequence>MIGPDGFFDKRVFEKAVPWREITEIRVDEFGFFGALFIEVTDRIYLLPRYRILFKTWFNQGPGARGSYPLDGLAFDREKLGFLLDQYSSAWRHPPDNMQPSALNVVDRHFPPVC</sequence>
<dbReference type="OrthoDB" id="10018516at2"/>
<name>A0A0M7AIC8_9HYPH</name>
<proteinExistence type="predicted"/>
<dbReference type="GeneID" id="97667958"/>